<evidence type="ECO:0000313" key="3">
    <source>
        <dbReference type="Proteomes" id="UP001291653"/>
    </source>
</evidence>
<evidence type="ECO:0000256" key="1">
    <source>
        <dbReference type="SAM" id="MobiDB-lite"/>
    </source>
</evidence>
<accession>A0ABQ5P649</accession>
<dbReference type="RefSeq" id="WP_323450057.1">
    <property type="nucleotide sequence ID" value="NZ_BSBI01000013.1"/>
</dbReference>
<dbReference type="Proteomes" id="UP001291653">
    <property type="component" value="Unassembled WGS sequence"/>
</dbReference>
<evidence type="ECO:0000313" key="2">
    <source>
        <dbReference type="EMBL" id="GLF98068.1"/>
    </source>
</evidence>
<feature type="compositionally biased region" description="Basic and acidic residues" evidence="1">
    <location>
        <begin position="14"/>
        <end position="23"/>
    </location>
</feature>
<name>A0ABQ5P649_9ACTN</name>
<protein>
    <submittedName>
        <fullName evidence="2">Uncharacterized protein</fullName>
    </submittedName>
</protein>
<proteinExistence type="predicted"/>
<feature type="region of interest" description="Disordered" evidence="1">
    <location>
        <begin position="1"/>
        <end position="23"/>
    </location>
</feature>
<reference evidence="2 3" key="1">
    <citation type="submission" date="2022-10" db="EMBL/GenBank/DDBJ databases">
        <title>Draft genome sequence of Streptomyces sp. YSPA8.</title>
        <authorList>
            <person name="Moriuchi R."/>
            <person name="Dohra H."/>
            <person name="Yamamura H."/>
            <person name="Kodani S."/>
        </authorList>
    </citation>
    <scope>NUCLEOTIDE SEQUENCE [LARGE SCALE GENOMIC DNA]</scope>
    <source>
        <strain evidence="2 3">YSPA8</strain>
    </source>
</reference>
<dbReference type="EMBL" id="BSBI01000013">
    <property type="protein sequence ID" value="GLF98068.1"/>
    <property type="molecule type" value="Genomic_DNA"/>
</dbReference>
<gene>
    <name evidence="2" type="ORF">SYYSPA8_27245</name>
</gene>
<comment type="caution">
    <text evidence="2">The sequence shown here is derived from an EMBL/GenBank/DDBJ whole genome shotgun (WGS) entry which is preliminary data.</text>
</comment>
<organism evidence="2 3">
    <name type="scientific">Streptomyces yaizuensis</name>
    <dbReference type="NCBI Taxonomy" id="2989713"/>
    <lineage>
        <taxon>Bacteria</taxon>
        <taxon>Bacillati</taxon>
        <taxon>Actinomycetota</taxon>
        <taxon>Actinomycetes</taxon>
        <taxon>Kitasatosporales</taxon>
        <taxon>Streptomycetaceae</taxon>
        <taxon>Streptomyces</taxon>
    </lineage>
</organism>
<feature type="compositionally biased region" description="Polar residues" evidence="1">
    <location>
        <begin position="1"/>
        <end position="10"/>
    </location>
</feature>
<sequence length="106" mass="10944">MATASAQGGSRRQLAGDRVADGTDPVDVHVVDAQVLQLGAGLFDTLTTAQVNDAGRDRDAAAYGLGDVRPGRRVGSGPAGDPVVLGRIVAVVRGREVDPRTRSRLV</sequence>
<keyword evidence="3" id="KW-1185">Reference proteome</keyword>